<dbReference type="PANTHER" id="PTHR30176:SF3">
    <property type="entry name" value="FERREDOXIN-TYPE PROTEIN NAPH"/>
    <property type="match status" value="1"/>
</dbReference>
<proteinExistence type="predicted"/>
<dbReference type="Pfam" id="PF12838">
    <property type="entry name" value="Fer4_7"/>
    <property type="match status" value="1"/>
</dbReference>
<evidence type="ECO:0000256" key="2">
    <source>
        <dbReference type="ARBA" id="ARBA00022485"/>
    </source>
</evidence>
<protein>
    <submittedName>
        <fullName evidence="9">4Fe-4S binding domain-containing protein</fullName>
    </submittedName>
</protein>
<dbReference type="InterPro" id="IPR017896">
    <property type="entry name" value="4Fe4S_Fe-S-bd"/>
</dbReference>
<gene>
    <name evidence="9" type="ORF">SAMN02745168_1911</name>
</gene>
<dbReference type="InterPro" id="IPR017900">
    <property type="entry name" value="4Fe4S_Fe_S_CS"/>
</dbReference>
<feature type="transmembrane region" description="Helical" evidence="7">
    <location>
        <begin position="104"/>
        <end position="121"/>
    </location>
</feature>
<dbReference type="PANTHER" id="PTHR30176">
    <property type="entry name" value="FERREDOXIN-TYPE PROTEIN NAPH"/>
    <property type="match status" value="1"/>
</dbReference>
<keyword evidence="10" id="KW-1185">Reference proteome</keyword>
<dbReference type="SUPFAM" id="SSF54862">
    <property type="entry name" value="4Fe-4S ferredoxins"/>
    <property type="match status" value="1"/>
</dbReference>
<dbReference type="GO" id="GO:0046872">
    <property type="term" value="F:metal ion binding"/>
    <property type="evidence" value="ECO:0007669"/>
    <property type="project" value="UniProtKB-KW"/>
</dbReference>
<evidence type="ECO:0000313" key="9">
    <source>
        <dbReference type="EMBL" id="SMC63325.1"/>
    </source>
</evidence>
<keyword evidence="6" id="KW-0411">Iron-sulfur</keyword>
<dbReference type="RefSeq" id="WP_084234587.1">
    <property type="nucleotide sequence ID" value="NZ_FWXW01000004.1"/>
</dbReference>
<reference evidence="9 10" key="1">
    <citation type="submission" date="2017-04" db="EMBL/GenBank/DDBJ databases">
        <authorList>
            <person name="Afonso C.L."/>
            <person name="Miller P.J."/>
            <person name="Scott M.A."/>
            <person name="Spackman E."/>
            <person name="Goraichik I."/>
            <person name="Dimitrov K.M."/>
            <person name="Suarez D.L."/>
            <person name="Swayne D.E."/>
        </authorList>
    </citation>
    <scope>NUCLEOTIDE SEQUENCE [LARGE SCALE GENOMIC DNA]</scope>
    <source>
        <strain evidence="9 10">DSM 12816</strain>
    </source>
</reference>
<dbReference type="GO" id="GO:0005886">
    <property type="term" value="C:plasma membrane"/>
    <property type="evidence" value="ECO:0007669"/>
    <property type="project" value="TreeGrafter"/>
</dbReference>
<dbReference type="PROSITE" id="PS00198">
    <property type="entry name" value="4FE4S_FER_1"/>
    <property type="match status" value="2"/>
</dbReference>
<keyword evidence="2" id="KW-0004">4Fe-4S</keyword>
<feature type="transmembrane region" description="Helical" evidence="7">
    <location>
        <begin position="33"/>
        <end position="60"/>
    </location>
</feature>
<evidence type="ECO:0000313" key="10">
    <source>
        <dbReference type="Proteomes" id="UP000192790"/>
    </source>
</evidence>
<feature type="transmembrane region" description="Helical" evidence="7">
    <location>
        <begin position="81"/>
        <end position="98"/>
    </location>
</feature>
<name>A0A1W2ARK9_9FIRM</name>
<evidence type="ECO:0000256" key="3">
    <source>
        <dbReference type="ARBA" id="ARBA00022723"/>
    </source>
</evidence>
<keyword evidence="1" id="KW-0813">Transport</keyword>
<dbReference type="GO" id="GO:0051539">
    <property type="term" value="F:4 iron, 4 sulfur cluster binding"/>
    <property type="evidence" value="ECO:0007669"/>
    <property type="project" value="UniProtKB-KW"/>
</dbReference>
<feature type="domain" description="4Fe-4S ferredoxin-type" evidence="8">
    <location>
        <begin position="179"/>
        <end position="208"/>
    </location>
</feature>
<accession>A0A1W2ARK9</accession>
<keyword evidence="5" id="KW-0408">Iron</keyword>
<organism evidence="9 10">
    <name type="scientific">Papillibacter cinnamivorans DSM 12816</name>
    <dbReference type="NCBI Taxonomy" id="1122930"/>
    <lineage>
        <taxon>Bacteria</taxon>
        <taxon>Bacillati</taxon>
        <taxon>Bacillota</taxon>
        <taxon>Clostridia</taxon>
        <taxon>Eubacteriales</taxon>
        <taxon>Oscillospiraceae</taxon>
        <taxon>Papillibacter</taxon>
    </lineage>
</organism>
<evidence type="ECO:0000256" key="1">
    <source>
        <dbReference type="ARBA" id="ARBA00022448"/>
    </source>
</evidence>
<evidence type="ECO:0000259" key="8">
    <source>
        <dbReference type="PROSITE" id="PS51379"/>
    </source>
</evidence>
<keyword evidence="7" id="KW-0812">Transmembrane</keyword>
<evidence type="ECO:0000256" key="5">
    <source>
        <dbReference type="ARBA" id="ARBA00023004"/>
    </source>
</evidence>
<evidence type="ECO:0000256" key="7">
    <source>
        <dbReference type="SAM" id="Phobius"/>
    </source>
</evidence>
<keyword evidence="3" id="KW-0479">Metal-binding</keyword>
<evidence type="ECO:0000256" key="6">
    <source>
        <dbReference type="ARBA" id="ARBA00023014"/>
    </source>
</evidence>
<sequence>MKYIAAVIRLLFLVLFFFLAVQAKTALWLGLFAASLLAALFFGRLYCGYVCPMNTCMIPAEWLSKKLKLQVKDTPRWLKNGYFSWIALAVSIAAMLLSKRFLHINLPVLLIWVAVSVLVSLRYRPAVFHNTICPFGALQRTFGRFARMSEKVDISACVGCGLCERVCPSDAIAVSGPNKKAIINVSLCHQCTNCRQACPKEAIRYTGVKKG</sequence>
<keyword evidence="4" id="KW-0249">Electron transport</keyword>
<feature type="domain" description="4Fe-4S ferredoxin-type" evidence="8">
    <location>
        <begin position="148"/>
        <end position="177"/>
    </location>
</feature>
<dbReference type="InterPro" id="IPR051684">
    <property type="entry name" value="Electron_Trans/Redox"/>
</dbReference>
<evidence type="ECO:0000256" key="4">
    <source>
        <dbReference type="ARBA" id="ARBA00022982"/>
    </source>
</evidence>
<dbReference type="OrthoDB" id="9813995at2"/>
<dbReference type="STRING" id="1122930.SAMN02745168_1911"/>
<dbReference type="EMBL" id="FWXW01000004">
    <property type="protein sequence ID" value="SMC63325.1"/>
    <property type="molecule type" value="Genomic_DNA"/>
</dbReference>
<dbReference type="Gene3D" id="3.30.70.20">
    <property type="match status" value="2"/>
</dbReference>
<keyword evidence="7" id="KW-1133">Transmembrane helix</keyword>
<dbReference type="PROSITE" id="PS51379">
    <property type="entry name" value="4FE4S_FER_2"/>
    <property type="match status" value="2"/>
</dbReference>
<dbReference type="AlphaFoldDB" id="A0A1W2ARK9"/>
<dbReference type="Proteomes" id="UP000192790">
    <property type="component" value="Unassembled WGS sequence"/>
</dbReference>
<dbReference type="Pfam" id="PF12801">
    <property type="entry name" value="Fer4_5"/>
    <property type="match status" value="2"/>
</dbReference>
<keyword evidence="7" id="KW-0472">Membrane</keyword>